<dbReference type="GO" id="GO:0043200">
    <property type="term" value="P:response to amino acid"/>
    <property type="evidence" value="ECO:0007669"/>
    <property type="project" value="TreeGrafter"/>
</dbReference>
<evidence type="ECO:0000256" key="2">
    <source>
        <dbReference type="ARBA" id="ARBA00023125"/>
    </source>
</evidence>
<comment type="caution">
    <text evidence="5">The sequence shown here is derived from an EMBL/GenBank/DDBJ whole genome shotgun (WGS) entry which is preliminary data.</text>
</comment>
<organism evidence="5 6">
    <name type="scientific">Paenarthrobacter aurescens</name>
    <name type="common">Arthrobacter aurescens</name>
    <dbReference type="NCBI Taxonomy" id="43663"/>
    <lineage>
        <taxon>Bacteria</taxon>
        <taxon>Bacillati</taxon>
        <taxon>Actinomycetota</taxon>
        <taxon>Actinomycetes</taxon>
        <taxon>Micrococcales</taxon>
        <taxon>Micrococcaceae</taxon>
        <taxon>Paenarthrobacter</taxon>
    </lineage>
</organism>
<dbReference type="GeneID" id="97302397"/>
<dbReference type="InterPro" id="IPR036388">
    <property type="entry name" value="WH-like_DNA-bd_sf"/>
</dbReference>
<dbReference type="PANTHER" id="PTHR30154">
    <property type="entry name" value="LEUCINE-RESPONSIVE REGULATORY PROTEIN"/>
    <property type="match status" value="1"/>
</dbReference>
<dbReference type="OrthoDB" id="4050641at2"/>
<feature type="domain" description="HTH asnC-type" evidence="4">
    <location>
        <begin position="7"/>
        <end position="44"/>
    </location>
</feature>
<evidence type="ECO:0000313" key="5">
    <source>
        <dbReference type="EMBL" id="GEB17383.1"/>
    </source>
</evidence>
<dbReference type="AlphaFoldDB" id="A0A4Y3N818"/>
<evidence type="ECO:0000313" key="6">
    <source>
        <dbReference type="Proteomes" id="UP000317715"/>
    </source>
</evidence>
<sequence>MELSEEDLRLVNTLQISPRISWSDAGDVLGVHATTLASRWERLKGAGAAWTTAHLMGDPKDMCLAMVDIDCEMHLRPDVTSAVAQLPEVITVEEAASNRDLTLTVITRDLGQFSTEVLPKLKEIRGLTKYHTSLCTRIHTSGYAWRLNVLSKAEQQAIRAFAGAESTQSAHDAPVLPLPENHLALIPFLARDGRATAAEIARALGRNPATVQRQLGRVLNSRMLSFRCEVAQQFSGFPITVQWFANVPAGEHQAAATEMRAIRNVRFAASTTGRTNFTMIMWLRSLADVMEMELTIQQRIPGIELVESVVMLNTAKRVGWMLNPNSTATGTVVAPYGELLPQGV</sequence>
<keyword evidence="2" id="KW-0238">DNA-binding</keyword>
<dbReference type="GO" id="GO:0005829">
    <property type="term" value="C:cytosol"/>
    <property type="evidence" value="ECO:0007669"/>
    <property type="project" value="TreeGrafter"/>
</dbReference>
<gene>
    <name evidence="5" type="ORF">AAU01_01380</name>
</gene>
<dbReference type="GO" id="GO:0043565">
    <property type="term" value="F:sequence-specific DNA binding"/>
    <property type="evidence" value="ECO:0007669"/>
    <property type="project" value="InterPro"/>
</dbReference>
<dbReference type="InterPro" id="IPR011008">
    <property type="entry name" value="Dimeric_a/b-barrel"/>
</dbReference>
<evidence type="ECO:0000256" key="1">
    <source>
        <dbReference type="ARBA" id="ARBA00023015"/>
    </source>
</evidence>
<proteinExistence type="predicted"/>
<keyword evidence="6" id="KW-1185">Reference proteome</keyword>
<dbReference type="RefSeq" id="WP_141280717.1">
    <property type="nucleotide sequence ID" value="NZ_BAAAWK010000001.1"/>
</dbReference>
<reference evidence="5 6" key="1">
    <citation type="submission" date="2019-06" db="EMBL/GenBank/DDBJ databases">
        <title>Whole genome shotgun sequence of Paenarthrobacter aurescens NBRC 12136.</title>
        <authorList>
            <person name="Hosoyama A."/>
            <person name="Uohara A."/>
            <person name="Ohji S."/>
            <person name="Ichikawa N."/>
        </authorList>
    </citation>
    <scope>NUCLEOTIDE SEQUENCE [LARGE SCALE GENOMIC DNA]</scope>
    <source>
        <strain evidence="5 6">NBRC 12136</strain>
    </source>
</reference>
<dbReference type="Proteomes" id="UP000317715">
    <property type="component" value="Unassembled WGS sequence"/>
</dbReference>
<protein>
    <submittedName>
        <fullName evidence="5">AsnC family transcriptional regulator</fullName>
    </submittedName>
</protein>
<dbReference type="SUPFAM" id="SSF46785">
    <property type="entry name" value="Winged helix' DNA-binding domain"/>
    <property type="match status" value="1"/>
</dbReference>
<dbReference type="EMBL" id="BJMD01000001">
    <property type="protein sequence ID" value="GEB17383.1"/>
    <property type="molecule type" value="Genomic_DNA"/>
</dbReference>
<keyword evidence="1" id="KW-0805">Transcription regulation</keyword>
<keyword evidence="3" id="KW-0804">Transcription</keyword>
<dbReference type="Gene3D" id="1.10.10.10">
    <property type="entry name" value="Winged helix-like DNA-binding domain superfamily/Winged helix DNA-binding domain"/>
    <property type="match status" value="1"/>
</dbReference>
<dbReference type="Gene3D" id="3.30.70.920">
    <property type="match status" value="2"/>
</dbReference>
<name>A0A4Y3N818_PAEAU</name>
<dbReference type="SUPFAM" id="SSF54909">
    <property type="entry name" value="Dimeric alpha+beta barrel"/>
    <property type="match status" value="2"/>
</dbReference>
<dbReference type="SMART" id="SM00344">
    <property type="entry name" value="HTH_ASNC"/>
    <property type="match status" value="1"/>
</dbReference>
<evidence type="ECO:0000256" key="3">
    <source>
        <dbReference type="ARBA" id="ARBA00023163"/>
    </source>
</evidence>
<dbReference type="InterPro" id="IPR000485">
    <property type="entry name" value="AsnC-type_HTH_dom"/>
</dbReference>
<dbReference type="InterPro" id="IPR036390">
    <property type="entry name" value="WH_DNA-bd_sf"/>
</dbReference>
<dbReference type="PANTHER" id="PTHR30154:SF34">
    <property type="entry name" value="TRANSCRIPTIONAL REGULATOR AZLB"/>
    <property type="match status" value="1"/>
</dbReference>
<dbReference type="Pfam" id="PF13404">
    <property type="entry name" value="HTH_AsnC-type"/>
    <property type="match status" value="1"/>
</dbReference>
<accession>A0A4Y3N818</accession>
<evidence type="ECO:0000259" key="4">
    <source>
        <dbReference type="Pfam" id="PF13404"/>
    </source>
</evidence>
<dbReference type="InterPro" id="IPR019888">
    <property type="entry name" value="Tscrpt_reg_AsnC-like"/>
</dbReference>